<sequence length="184" mass="20771">MKRHFYISDSLDDLATLENELSSIGFEKPQFHVLSNNEAGLENHHLHAVESVLKSDVVYKTEIGFFIGLFISIAVLLFAGLSGVTQTYTWIPFIFLAIILLGFCTWEGGFIGTQEIHHDFARFKKTLDDGRHIFFVDITLEQEQALSGIIDKHPNMETAGEGSSTPRLVIDAQRLFKRFMHSAP</sequence>
<comment type="caution">
    <text evidence="2">The sequence shown here is derived from an EMBL/GenBank/DDBJ whole genome shotgun (WGS) entry which is preliminary data.</text>
</comment>
<feature type="transmembrane region" description="Helical" evidence="1">
    <location>
        <begin position="90"/>
        <end position="112"/>
    </location>
</feature>
<dbReference type="eggNOG" id="ENOG502ZCUF">
    <property type="taxonomic scope" value="Bacteria"/>
</dbReference>
<keyword evidence="3" id="KW-1185">Reference proteome</keyword>
<reference evidence="2 3" key="1">
    <citation type="journal article" date="2010" name="J. Bacteriol.">
        <title>Genome sequence of the oligotrophic marine Gammaproteobacterium HTCC2143, isolated from the Oregon Coast.</title>
        <authorList>
            <person name="Oh H.M."/>
            <person name="Kang I."/>
            <person name="Ferriera S."/>
            <person name="Giovannoni S.J."/>
            <person name="Cho J.C."/>
        </authorList>
    </citation>
    <scope>NUCLEOTIDE SEQUENCE [LARGE SCALE GENOMIC DNA]</scope>
    <source>
        <strain evidence="2 3">HTCC2143</strain>
    </source>
</reference>
<evidence type="ECO:0000313" key="2">
    <source>
        <dbReference type="EMBL" id="EAW31240.1"/>
    </source>
</evidence>
<keyword evidence="1" id="KW-0812">Transmembrane</keyword>
<organism evidence="2 3">
    <name type="scientific">marine gamma proteobacterium HTCC2143</name>
    <dbReference type="NCBI Taxonomy" id="247633"/>
    <lineage>
        <taxon>Bacteria</taxon>
        <taxon>Pseudomonadati</taxon>
        <taxon>Pseudomonadota</taxon>
        <taxon>Gammaproteobacteria</taxon>
        <taxon>Cellvibrionales</taxon>
        <taxon>Spongiibacteraceae</taxon>
        <taxon>BD1-7 clade</taxon>
    </lineage>
</organism>
<dbReference type="AlphaFoldDB" id="A0YDD7"/>
<evidence type="ECO:0000256" key="1">
    <source>
        <dbReference type="SAM" id="Phobius"/>
    </source>
</evidence>
<keyword evidence="1" id="KW-0472">Membrane</keyword>
<evidence type="ECO:0008006" key="4">
    <source>
        <dbReference type="Google" id="ProtNLM"/>
    </source>
</evidence>
<dbReference type="OrthoDB" id="5905880at2"/>
<proteinExistence type="predicted"/>
<accession>A0YDD7</accession>
<gene>
    <name evidence="2" type="ORF">GP2143_03928</name>
</gene>
<evidence type="ECO:0000313" key="3">
    <source>
        <dbReference type="Proteomes" id="UP000004931"/>
    </source>
</evidence>
<dbReference type="STRING" id="247633.GP2143_03928"/>
<keyword evidence="1" id="KW-1133">Transmembrane helix</keyword>
<dbReference type="EMBL" id="AAVT01000004">
    <property type="protein sequence ID" value="EAW31240.1"/>
    <property type="molecule type" value="Genomic_DNA"/>
</dbReference>
<protein>
    <recommendedName>
        <fullName evidence="4">NAD/FAD-utilizing enzyme</fullName>
    </recommendedName>
</protein>
<name>A0YDD7_9GAMM</name>
<feature type="transmembrane region" description="Helical" evidence="1">
    <location>
        <begin position="63"/>
        <end position="84"/>
    </location>
</feature>
<dbReference type="Proteomes" id="UP000004931">
    <property type="component" value="Unassembled WGS sequence"/>
</dbReference>